<dbReference type="Pfam" id="PF05957">
    <property type="entry name" value="DUF883"/>
    <property type="match status" value="1"/>
</dbReference>
<evidence type="ECO:0000313" key="13">
    <source>
        <dbReference type="Proteomes" id="UP000580517"/>
    </source>
</evidence>
<accession>A0A853F6U9</accession>
<comment type="caution">
    <text evidence="12">The sequence shown here is derived from an EMBL/GenBank/DDBJ whole genome shotgun (WGS) entry which is preliminary data.</text>
</comment>
<dbReference type="PANTHER" id="PTHR35893:SF3">
    <property type="entry name" value="INNER MEMBRANE PROTEIN"/>
    <property type="match status" value="1"/>
</dbReference>
<comment type="subcellular location">
    <subcellularLocation>
        <location evidence="1">Cell inner membrane</location>
        <topology evidence="1">Single-pass membrane protein</topology>
    </subcellularLocation>
</comment>
<dbReference type="InterPro" id="IPR010279">
    <property type="entry name" value="YqjD/ElaB"/>
</dbReference>
<evidence type="ECO:0000256" key="4">
    <source>
        <dbReference type="ARBA" id="ARBA00022519"/>
    </source>
</evidence>
<protein>
    <submittedName>
        <fullName evidence="12">DUF883 domain-containing protein</fullName>
    </submittedName>
</protein>
<feature type="transmembrane region" description="Helical" evidence="9">
    <location>
        <begin position="89"/>
        <end position="109"/>
    </location>
</feature>
<keyword evidence="5 9" id="KW-0812">Transmembrane</keyword>
<evidence type="ECO:0000256" key="6">
    <source>
        <dbReference type="ARBA" id="ARBA00022989"/>
    </source>
</evidence>
<keyword evidence="7 9" id="KW-0472">Membrane</keyword>
<dbReference type="PANTHER" id="PTHR35893">
    <property type="entry name" value="INNER MEMBRANE PROTEIN-RELATED"/>
    <property type="match status" value="1"/>
</dbReference>
<keyword evidence="4" id="KW-0997">Cell inner membrane</keyword>
<evidence type="ECO:0000313" key="12">
    <source>
        <dbReference type="EMBL" id="NYT35558.1"/>
    </source>
</evidence>
<evidence type="ECO:0000256" key="9">
    <source>
        <dbReference type="SAM" id="Phobius"/>
    </source>
</evidence>
<dbReference type="GO" id="GO:0005886">
    <property type="term" value="C:plasma membrane"/>
    <property type="evidence" value="ECO:0007669"/>
    <property type="project" value="UniProtKB-SubCell"/>
</dbReference>
<proteinExistence type="inferred from homology"/>
<dbReference type="EMBL" id="JACCEW010000001">
    <property type="protein sequence ID" value="NYT35558.1"/>
    <property type="molecule type" value="Genomic_DNA"/>
</dbReference>
<dbReference type="AlphaFoldDB" id="A0A853F6U9"/>
<dbReference type="Proteomes" id="UP000580517">
    <property type="component" value="Unassembled WGS sequence"/>
</dbReference>
<name>A0A853F6U9_9BURK</name>
<evidence type="ECO:0000256" key="7">
    <source>
        <dbReference type="ARBA" id="ARBA00023136"/>
    </source>
</evidence>
<reference evidence="12 13" key="1">
    <citation type="submission" date="2020-07" db="EMBL/GenBank/DDBJ databases">
        <title>Taxonomic revisions and descriptions of new bacterial species based on genomic comparisons in the high-G+C-content subgroup of the family Alcaligenaceae.</title>
        <authorList>
            <person name="Szabo A."/>
            <person name="Felfoldi T."/>
        </authorList>
    </citation>
    <scope>NUCLEOTIDE SEQUENCE [LARGE SCALE GENOMIC DNA]</scope>
    <source>
        <strain evidence="12 13">DSM 25264</strain>
    </source>
</reference>
<feature type="domain" description="DUF883" evidence="11">
    <location>
        <begin position="80"/>
        <end position="105"/>
    </location>
</feature>
<dbReference type="InterPro" id="IPR043605">
    <property type="entry name" value="DUF883_C"/>
</dbReference>
<organism evidence="12 13">
    <name type="scientific">Allopusillimonas soli</name>
    <dbReference type="NCBI Taxonomy" id="659016"/>
    <lineage>
        <taxon>Bacteria</taxon>
        <taxon>Pseudomonadati</taxon>
        <taxon>Pseudomonadota</taxon>
        <taxon>Betaproteobacteria</taxon>
        <taxon>Burkholderiales</taxon>
        <taxon>Alcaligenaceae</taxon>
        <taxon>Allopusillimonas</taxon>
    </lineage>
</organism>
<feature type="compositionally biased region" description="Basic residues" evidence="8">
    <location>
        <begin position="1"/>
        <end position="18"/>
    </location>
</feature>
<dbReference type="OrthoDB" id="8640387at2"/>
<sequence>MHLPLSHRHAAKASRRRMNRDVRKLIDSTEDLLRSTASYTGAEVQEARLRLKQQLDAARDNVDDWRDYASETARRAYDDTGEYVRDHPWRAASMALGVAALVACIIGGAHRR</sequence>
<evidence type="ECO:0000256" key="5">
    <source>
        <dbReference type="ARBA" id="ARBA00022692"/>
    </source>
</evidence>
<feature type="domain" description="DUF883" evidence="10">
    <location>
        <begin position="20"/>
        <end position="63"/>
    </location>
</feature>
<gene>
    <name evidence="12" type="ORF">H0A68_01625</name>
</gene>
<keyword evidence="3" id="KW-1003">Cell membrane</keyword>
<evidence type="ECO:0000259" key="11">
    <source>
        <dbReference type="Pfam" id="PF19029"/>
    </source>
</evidence>
<dbReference type="InterPro" id="IPR043604">
    <property type="entry name" value="DUF883_N"/>
</dbReference>
<evidence type="ECO:0000256" key="2">
    <source>
        <dbReference type="ARBA" id="ARBA00010423"/>
    </source>
</evidence>
<evidence type="ECO:0000256" key="3">
    <source>
        <dbReference type="ARBA" id="ARBA00022475"/>
    </source>
</evidence>
<dbReference type="Pfam" id="PF19029">
    <property type="entry name" value="DUF883_C"/>
    <property type="match status" value="1"/>
</dbReference>
<dbReference type="GO" id="GO:0043022">
    <property type="term" value="F:ribosome binding"/>
    <property type="evidence" value="ECO:0007669"/>
    <property type="project" value="InterPro"/>
</dbReference>
<comment type="similarity">
    <text evidence="2">Belongs to the ElaB/YgaM/YqjD family.</text>
</comment>
<keyword evidence="13" id="KW-1185">Reference proteome</keyword>
<evidence type="ECO:0000256" key="1">
    <source>
        <dbReference type="ARBA" id="ARBA00004377"/>
    </source>
</evidence>
<feature type="region of interest" description="Disordered" evidence="8">
    <location>
        <begin position="1"/>
        <end position="20"/>
    </location>
</feature>
<keyword evidence="6 9" id="KW-1133">Transmembrane helix</keyword>
<dbReference type="RefSeq" id="WP_129967424.1">
    <property type="nucleotide sequence ID" value="NZ_JACCEW010000001.1"/>
</dbReference>
<evidence type="ECO:0000259" key="10">
    <source>
        <dbReference type="Pfam" id="PF05957"/>
    </source>
</evidence>
<evidence type="ECO:0000256" key="8">
    <source>
        <dbReference type="SAM" id="MobiDB-lite"/>
    </source>
</evidence>